<organism evidence="2 3">
    <name type="scientific">Bosea vestrisii</name>
    <dbReference type="NCBI Taxonomy" id="151416"/>
    <lineage>
        <taxon>Bacteria</taxon>
        <taxon>Pseudomonadati</taxon>
        <taxon>Pseudomonadota</taxon>
        <taxon>Alphaproteobacteria</taxon>
        <taxon>Hyphomicrobiales</taxon>
        <taxon>Boseaceae</taxon>
        <taxon>Bosea</taxon>
    </lineage>
</organism>
<keyword evidence="3" id="KW-1185">Reference proteome</keyword>
<evidence type="ECO:0000256" key="1">
    <source>
        <dbReference type="SAM" id="Phobius"/>
    </source>
</evidence>
<keyword evidence="1" id="KW-1133">Transmembrane helix</keyword>
<keyword evidence="1" id="KW-0812">Transmembrane</keyword>
<protein>
    <submittedName>
        <fullName evidence="2">Uncharacterized protein</fullName>
    </submittedName>
</protein>
<accession>A0ABW0HKE9</accession>
<feature type="transmembrane region" description="Helical" evidence="1">
    <location>
        <begin position="6"/>
        <end position="26"/>
    </location>
</feature>
<reference evidence="3" key="1">
    <citation type="journal article" date="2019" name="Int. J. Syst. Evol. Microbiol.">
        <title>The Global Catalogue of Microorganisms (GCM) 10K type strain sequencing project: providing services to taxonomists for standard genome sequencing and annotation.</title>
        <authorList>
            <consortium name="The Broad Institute Genomics Platform"/>
            <consortium name="The Broad Institute Genome Sequencing Center for Infectious Disease"/>
            <person name="Wu L."/>
            <person name="Ma J."/>
        </authorList>
    </citation>
    <scope>NUCLEOTIDE SEQUENCE [LARGE SCALE GENOMIC DNA]</scope>
    <source>
        <strain evidence="3">CGMCC 1.16326</strain>
    </source>
</reference>
<evidence type="ECO:0000313" key="2">
    <source>
        <dbReference type="EMBL" id="MFC5396808.1"/>
    </source>
</evidence>
<sequence>MTAPDLALGVAGLIGSGVAVIHGRLVQRLMVAPIRQQFSVAPGGQRTMARLVGPLLQFSTFGWFTGGITLIVAAYCLAPDTQFALGLLVGSHFLFGAAANLNATRRAHPGWILMAIAVTLILYSLSAHR</sequence>
<keyword evidence="1" id="KW-0472">Membrane</keyword>
<dbReference type="Proteomes" id="UP001596104">
    <property type="component" value="Unassembled WGS sequence"/>
</dbReference>
<comment type="caution">
    <text evidence="2">The sequence shown here is derived from an EMBL/GenBank/DDBJ whole genome shotgun (WGS) entry which is preliminary data.</text>
</comment>
<dbReference type="RefSeq" id="WP_377013534.1">
    <property type="nucleotide sequence ID" value="NZ_JBHSLV010000078.1"/>
</dbReference>
<name>A0ABW0HKE9_9HYPH</name>
<evidence type="ECO:0000313" key="3">
    <source>
        <dbReference type="Proteomes" id="UP001596104"/>
    </source>
</evidence>
<proteinExistence type="predicted"/>
<feature type="transmembrane region" description="Helical" evidence="1">
    <location>
        <begin position="110"/>
        <end position="127"/>
    </location>
</feature>
<dbReference type="EMBL" id="JBHSLV010000078">
    <property type="protein sequence ID" value="MFC5396808.1"/>
    <property type="molecule type" value="Genomic_DNA"/>
</dbReference>
<feature type="transmembrane region" description="Helical" evidence="1">
    <location>
        <begin position="55"/>
        <end position="77"/>
    </location>
</feature>
<gene>
    <name evidence="2" type="ORF">ACFPPC_29590</name>
</gene>
<feature type="transmembrane region" description="Helical" evidence="1">
    <location>
        <begin position="83"/>
        <end position="103"/>
    </location>
</feature>